<dbReference type="InterPro" id="IPR026816">
    <property type="entry name" value="Flavodoxin_dom"/>
</dbReference>
<sequence>MKTLIVYFSNHHLNTLKLVEFLDGEVEFDKLELRENRDVSELELDIDQYDRVIFASGVYYGKLAKEIYDFARLYKDSLANKDVVTIATAGLESVDYIKDFEEEISKLGIKLKGKFQCRGYCTYGPLKLIGGFSISHPDKEDFDKLLEFYRNL</sequence>
<protein>
    <submittedName>
        <fullName evidence="2 3">Flavodoxin</fullName>
    </submittedName>
</protein>
<dbReference type="Pfam" id="PF12724">
    <property type="entry name" value="Flavodoxin_5"/>
    <property type="match status" value="1"/>
</dbReference>
<gene>
    <name evidence="2" type="ORF">HMPREF3195_01907</name>
    <name evidence="3" type="ORF">NCTC11460_00205</name>
</gene>
<dbReference type="PANTHER" id="PTHR38030:SF2">
    <property type="entry name" value="PROTOPORPHYRINOGEN IX DEHYDROGENASE [QUINONE]"/>
    <property type="match status" value="1"/>
</dbReference>
<dbReference type="SUPFAM" id="SSF52218">
    <property type="entry name" value="Flavoproteins"/>
    <property type="match status" value="1"/>
</dbReference>
<reference evidence="2 4" key="1">
    <citation type="submission" date="2016-02" db="EMBL/GenBank/DDBJ databases">
        <authorList>
            <person name="Wen L."/>
            <person name="He K."/>
            <person name="Yang H."/>
        </authorList>
    </citation>
    <scope>NUCLEOTIDE SEQUENCE [LARGE SCALE GENOMIC DNA]</scope>
    <source>
        <strain evidence="2 4">MJR8628A</strain>
    </source>
</reference>
<evidence type="ECO:0000259" key="1">
    <source>
        <dbReference type="Pfam" id="PF12724"/>
    </source>
</evidence>
<dbReference type="AlphaFoldDB" id="A0A135YLS9"/>
<dbReference type="Gene3D" id="3.40.50.360">
    <property type="match status" value="1"/>
</dbReference>
<dbReference type="PATRIC" id="fig|1261.3.peg.959"/>
<dbReference type="EMBL" id="LSQZ01000099">
    <property type="protein sequence ID" value="KXI10321.1"/>
    <property type="molecule type" value="Genomic_DNA"/>
</dbReference>
<dbReference type="EMBL" id="UGTB01000004">
    <property type="protein sequence ID" value="SUB60306.1"/>
    <property type="molecule type" value="Genomic_DNA"/>
</dbReference>
<evidence type="ECO:0000313" key="5">
    <source>
        <dbReference type="Proteomes" id="UP000255101"/>
    </source>
</evidence>
<dbReference type="InterPro" id="IPR052200">
    <property type="entry name" value="Protoporphyrinogen_IX_DH"/>
</dbReference>
<name>A0A135YLS9_9FIRM</name>
<evidence type="ECO:0000313" key="4">
    <source>
        <dbReference type="Proteomes" id="UP000070326"/>
    </source>
</evidence>
<dbReference type="STRING" id="1261.HMPREF3195_01907"/>
<dbReference type="GO" id="GO:0070819">
    <property type="term" value="F:menaquinone-dependent protoporphyrinogen oxidase activity"/>
    <property type="evidence" value="ECO:0007669"/>
    <property type="project" value="TreeGrafter"/>
</dbReference>
<dbReference type="GO" id="GO:0006783">
    <property type="term" value="P:heme biosynthetic process"/>
    <property type="evidence" value="ECO:0007669"/>
    <property type="project" value="TreeGrafter"/>
</dbReference>
<reference evidence="3 5" key="2">
    <citation type="submission" date="2018-06" db="EMBL/GenBank/DDBJ databases">
        <authorList>
            <consortium name="Pathogen Informatics"/>
            <person name="Doyle S."/>
        </authorList>
    </citation>
    <scope>NUCLEOTIDE SEQUENCE [LARGE SCALE GENOMIC DNA]</scope>
    <source>
        <strain evidence="3 5">NCTC11460</strain>
    </source>
</reference>
<dbReference type="eggNOG" id="COG0716">
    <property type="taxonomic scope" value="Bacteria"/>
</dbReference>
<evidence type="ECO:0000313" key="2">
    <source>
        <dbReference type="EMBL" id="KXI10321.1"/>
    </source>
</evidence>
<evidence type="ECO:0000313" key="3">
    <source>
        <dbReference type="EMBL" id="SUB60306.1"/>
    </source>
</evidence>
<dbReference type="InterPro" id="IPR029039">
    <property type="entry name" value="Flavoprotein-like_sf"/>
</dbReference>
<dbReference type="GO" id="GO:0010181">
    <property type="term" value="F:FMN binding"/>
    <property type="evidence" value="ECO:0007669"/>
    <property type="project" value="TreeGrafter"/>
</dbReference>
<dbReference type="PANTHER" id="PTHR38030">
    <property type="entry name" value="PROTOPORPHYRINOGEN IX DEHYDROGENASE [MENAQUINONE]"/>
    <property type="match status" value="1"/>
</dbReference>
<organism evidence="2 4">
    <name type="scientific">Peptostreptococcus anaerobius</name>
    <dbReference type="NCBI Taxonomy" id="1261"/>
    <lineage>
        <taxon>Bacteria</taxon>
        <taxon>Bacillati</taxon>
        <taxon>Bacillota</taxon>
        <taxon>Clostridia</taxon>
        <taxon>Peptostreptococcales</taxon>
        <taxon>Peptostreptococcaceae</taxon>
        <taxon>Peptostreptococcus</taxon>
    </lineage>
</organism>
<feature type="domain" description="Flavodoxin" evidence="1">
    <location>
        <begin position="5"/>
        <end position="100"/>
    </location>
</feature>
<dbReference type="Proteomes" id="UP000255101">
    <property type="component" value="Unassembled WGS sequence"/>
</dbReference>
<dbReference type="RefSeq" id="WP_004167189.1">
    <property type="nucleotide sequence ID" value="NZ_CAXUJS010000008.1"/>
</dbReference>
<dbReference type="GeneID" id="79842980"/>
<accession>A0A135YLS9</accession>
<proteinExistence type="predicted"/>
<dbReference type="Proteomes" id="UP000070326">
    <property type="component" value="Unassembled WGS sequence"/>
</dbReference>